<evidence type="ECO:0000259" key="1">
    <source>
        <dbReference type="Pfam" id="PF18863"/>
    </source>
</evidence>
<dbReference type="Proteomes" id="UP000224386">
    <property type="component" value="Unassembled WGS sequence"/>
</dbReference>
<dbReference type="AlphaFoldDB" id="A0A2B2LYT9"/>
<evidence type="ECO:0000313" key="2">
    <source>
        <dbReference type="EMBL" id="PFQ47891.1"/>
    </source>
</evidence>
<protein>
    <recommendedName>
        <fullName evidence="1">HEPN AbiJ-N-terminal domain-containing protein</fullName>
    </recommendedName>
</protein>
<dbReference type="EMBL" id="NVAP01000019">
    <property type="protein sequence ID" value="PFQ47891.1"/>
    <property type="molecule type" value="Genomic_DNA"/>
</dbReference>
<accession>A0A2B2LYT9</accession>
<comment type="caution">
    <text evidence="2">The sequence shown here is derived from an EMBL/GenBank/DDBJ whole genome shotgun (WGS) entry which is preliminary data.</text>
</comment>
<proteinExistence type="predicted"/>
<sequence length="278" mass="31930">MDKDLRNSLWNVFYENVLANLGGPINTNKRYDAFFKKMWREFLKEPVDSMPTYPSTIGAQLKSSYFKEPLNLKGFEDVGIHSSNNWYQVYDFLEFVVENYPANSNKKFIRDCNYILERELSAYRFVGNCLVTITNEQEIAAVEQALQTKHDTHYANTHLETALKLFADKLNPDFRNVIKESISAVEAICTAITKANGQKTSTLGEALKVIEKKAHIELHPTLKVAFDKMYGYTSDGGIRHYIKDDEEVNVEDAQYMLVTCSAFVNYLTEKARKAEIEL</sequence>
<feature type="domain" description="HEPN AbiJ-N-terminal" evidence="1">
    <location>
        <begin position="1"/>
        <end position="147"/>
    </location>
</feature>
<reference evidence="2 3" key="1">
    <citation type="submission" date="2017-09" db="EMBL/GenBank/DDBJ databases">
        <title>Large-scale bioinformatics analysis of Bacillus genomes uncovers conserved roles of natural products in bacterial physiology.</title>
        <authorList>
            <consortium name="Agbiome Team Llc"/>
            <person name="Bleich R.M."/>
            <person name="Grubbs K.J."/>
            <person name="Santa Maria K.C."/>
            <person name="Allen S.E."/>
            <person name="Farag S."/>
            <person name="Shank E.A."/>
            <person name="Bowers A."/>
        </authorList>
    </citation>
    <scope>NUCLEOTIDE SEQUENCE [LARGE SCALE GENOMIC DNA]</scope>
    <source>
        <strain evidence="2 3">AFS070861</strain>
    </source>
</reference>
<organism evidence="2 3">
    <name type="scientific">Bacillus cereus</name>
    <dbReference type="NCBI Taxonomy" id="1396"/>
    <lineage>
        <taxon>Bacteria</taxon>
        <taxon>Bacillati</taxon>
        <taxon>Bacillota</taxon>
        <taxon>Bacilli</taxon>
        <taxon>Bacillales</taxon>
        <taxon>Bacillaceae</taxon>
        <taxon>Bacillus</taxon>
        <taxon>Bacillus cereus group</taxon>
    </lineage>
</organism>
<evidence type="ECO:0000313" key="3">
    <source>
        <dbReference type="Proteomes" id="UP000224386"/>
    </source>
</evidence>
<gene>
    <name evidence="2" type="ORF">COK05_09025</name>
</gene>
<dbReference type="Pfam" id="PF18863">
    <property type="entry name" value="AbiJ_NTD4"/>
    <property type="match status" value="1"/>
</dbReference>
<dbReference type="InterPro" id="IPR049503">
    <property type="entry name" value="AbiJ_NTD4"/>
</dbReference>
<name>A0A2B2LYT9_BACCE</name>